<dbReference type="EMBL" id="KI913973">
    <property type="protein sequence ID" value="ETV97237.1"/>
    <property type="molecule type" value="Genomic_DNA"/>
</dbReference>
<dbReference type="InterPro" id="IPR052050">
    <property type="entry name" value="SecEffector_AnkRepeat"/>
</dbReference>
<dbReference type="eggNOG" id="KOG0504">
    <property type="taxonomic scope" value="Eukaryota"/>
</dbReference>
<dbReference type="SUPFAM" id="SSF48403">
    <property type="entry name" value="Ankyrin repeat"/>
    <property type="match status" value="1"/>
</dbReference>
<proteinExistence type="predicted"/>
<reference evidence="1" key="1">
    <citation type="submission" date="2013-12" db="EMBL/GenBank/DDBJ databases">
        <title>The Genome Sequence of Aphanomyces invadans NJM9701.</title>
        <authorList>
            <consortium name="The Broad Institute Genomics Platform"/>
            <person name="Russ C."/>
            <person name="Tyler B."/>
            <person name="van West P."/>
            <person name="Dieguez-Uribeondo J."/>
            <person name="Young S.K."/>
            <person name="Zeng Q."/>
            <person name="Gargeya S."/>
            <person name="Fitzgerald M."/>
            <person name="Abouelleil A."/>
            <person name="Alvarado L."/>
            <person name="Chapman S.B."/>
            <person name="Gainer-Dewar J."/>
            <person name="Goldberg J."/>
            <person name="Griggs A."/>
            <person name="Gujja S."/>
            <person name="Hansen M."/>
            <person name="Howarth C."/>
            <person name="Imamovic A."/>
            <person name="Ireland A."/>
            <person name="Larimer J."/>
            <person name="McCowan C."/>
            <person name="Murphy C."/>
            <person name="Pearson M."/>
            <person name="Poon T.W."/>
            <person name="Priest M."/>
            <person name="Roberts A."/>
            <person name="Saif S."/>
            <person name="Shea T."/>
            <person name="Sykes S."/>
            <person name="Wortman J."/>
            <person name="Nusbaum C."/>
            <person name="Birren B."/>
        </authorList>
    </citation>
    <scope>NUCLEOTIDE SEQUENCE [LARGE SCALE GENOMIC DNA]</scope>
    <source>
        <strain evidence="1">NJM9701</strain>
    </source>
</reference>
<dbReference type="VEuPathDB" id="FungiDB:H310_09614"/>
<dbReference type="RefSeq" id="XP_008873948.1">
    <property type="nucleotide sequence ID" value="XM_008875726.1"/>
</dbReference>
<name>A0A024TT73_9STRA</name>
<dbReference type="Gene3D" id="1.25.40.20">
    <property type="entry name" value="Ankyrin repeat-containing domain"/>
    <property type="match status" value="2"/>
</dbReference>
<dbReference type="RefSeq" id="XP_008873943.1">
    <property type="nucleotide sequence ID" value="XM_008875721.1"/>
</dbReference>
<sequence>MNMGMSANTARHGPVSNLLRRPQYASNPAWTMPTATHAVLSSTDLFQHITPFQQGVPHHMLELTAFPLPISSTVPVADIAAIVALVQAWWNAHGRRQCRQVWTYSPRASRLVLVYAAATGQGHLLRTCFSSKCTNNVADNLMDVAAFTGQLRMVAELVPYIHDVDEAMATAMLTAASNGHVDIVEFFHRHMGTDTHPDTTKLMDAAASNGHLAVVQFLHFHRREGCTSSAMDLAASHGHLDILAFLHAHRSEGCTPAALSLAAANGHVQVMQWLVEHRGSIKWRWSEAITNAAAHGHVQVLAYIHATKPRTGWTKHAMDVAASNGHVQVVEFLHRERKEGCSEAAEALATAFGHDEVVAYFQKYGDEVIRRLCCACGFNKPRVHDCPTAHRASFTAVSLRYDRAMDASVAAALVAAESFSGRHNDDKGHGVTFLLTGPPTRMAFGRLCGSNFCRPSDAANYPFACARTLPGQGCRRRPCVGT</sequence>
<protein>
    <submittedName>
        <fullName evidence="1">Uncharacterized protein</fullName>
    </submittedName>
</protein>
<dbReference type="AlphaFoldDB" id="A0A024TT73"/>
<evidence type="ECO:0000313" key="1">
    <source>
        <dbReference type="EMBL" id="ETV97238.1"/>
    </source>
</evidence>
<dbReference type="RefSeq" id="XP_008873944.1">
    <property type="nucleotide sequence ID" value="XM_008875722.1"/>
</dbReference>
<dbReference type="PANTHER" id="PTHR46586">
    <property type="entry name" value="ANKYRIN REPEAT-CONTAINING PROTEIN"/>
    <property type="match status" value="1"/>
</dbReference>
<dbReference type="GeneID" id="20086664"/>
<dbReference type="Pfam" id="PF13637">
    <property type="entry name" value="Ank_4"/>
    <property type="match status" value="1"/>
</dbReference>
<gene>
    <name evidence="1" type="ORF">H310_09614</name>
</gene>
<dbReference type="EMBL" id="KI913973">
    <property type="protein sequence ID" value="ETV97236.1"/>
    <property type="molecule type" value="Genomic_DNA"/>
</dbReference>
<accession>A0A024TT73</accession>
<dbReference type="Pfam" id="PF12796">
    <property type="entry name" value="Ank_2"/>
    <property type="match status" value="1"/>
</dbReference>
<dbReference type="OrthoDB" id="59490at2759"/>
<organism evidence="1">
    <name type="scientific">Aphanomyces invadans</name>
    <dbReference type="NCBI Taxonomy" id="157072"/>
    <lineage>
        <taxon>Eukaryota</taxon>
        <taxon>Sar</taxon>
        <taxon>Stramenopiles</taxon>
        <taxon>Oomycota</taxon>
        <taxon>Saprolegniomycetes</taxon>
        <taxon>Saprolegniales</taxon>
        <taxon>Verrucalvaceae</taxon>
        <taxon>Aphanomyces</taxon>
    </lineage>
</organism>
<dbReference type="RefSeq" id="XP_008873946.1">
    <property type="nucleotide sequence ID" value="XM_008875724.1"/>
</dbReference>
<dbReference type="STRING" id="157072.A0A024TT73"/>
<dbReference type="EMBL" id="KI913973">
    <property type="protein sequence ID" value="ETV97235.1"/>
    <property type="molecule type" value="Genomic_DNA"/>
</dbReference>
<dbReference type="EMBL" id="KI913973">
    <property type="protein sequence ID" value="ETV97238.1"/>
    <property type="molecule type" value="Genomic_DNA"/>
</dbReference>
<dbReference type="PANTHER" id="PTHR46586:SF3">
    <property type="entry name" value="ANKYRIN REPEAT-CONTAINING PROTEIN"/>
    <property type="match status" value="1"/>
</dbReference>
<dbReference type="SMART" id="SM00248">
    <property type="entry name" value="ANK"/>
    <property type="match status" value="4"/>
</dbReference>
<dbReference type="InterPro" id="IPR036770">
    <property type="entry name" value="Ankyrin_rpt-contain_sf"/>
</dbReference>
<dbReference type="InterPro" id="IPR002110">
    <property type="entry name" value="Ankyrin_rpt"/>
</dbReference>